<evidence type="ECO:0000313" key="3">
    <source>
        <dbReference type="WBParaSite" id="nRc.2.0.1.t08029-RA"/>
    </source>
</evidence>
<name>A0A915I3M1_ROMCU</name>
<feature type="chain" id="PRO_5038104447" evidence="1">
    <location>
        <begin position="19"/>
        <end position="192"/>
    </location>
</feature>
<dbReference type="Proteomes" id="UP000887565">
    <property type="component" value="Unplaced"/>
</dbReference>
<dbReference type="WBParaSite" id="nRc.2.0.1.t08029-RA">
    <property type="protein sequence ID" value="nRc.2.0.1.t08029-RA"/>
    <property type="gene ID" value="nRc.2.0.1.g08029"/>
</dbReference>
<organism evidence="2 3">
    <name type="scientific">Romanomermis culicivorax</name>
    <name type="common">Nematode worm</name>
    <dbReference type="NCBI Taxonomy" id="13658"/>
    <lineage>
        <taxon>Eukaryota</taxon>
        <taxon>Metazoa</taxon>
        <taxon>Ecdysozoa</taxon>
        <taxon>Nematoda</taxon>
        <taxon>Enoplea</taxon>
        <taxon>Dorylaimia</taxon>
        <taxon>Mermithida</taxon>
        <taxon>Mermithoidea</taxon>
        <taxon>Mermithidae</taxon>
        <taxon>Romanomermis</taxon>
    </lineage>
</organism>
<protein>
    <submittedName>
        <fullName evidence="3">Uncharacterized protein</fullName>
    </submittedName>
</protein>
<feature type="signal peptide" evidence="1">
    <location>
        <begin position="1"/>
        <end position="18"/>
    </location>
</feature>
<dbReference type="AlphaFoldDB" id="A0A915I3M1"/>
<keyword evidence="2" id="KW-1185">Reference proteome</keyword>
<accession>A0A915I3M1</accession>
<proteinExistence type="predicted"/>
<reference evidence="3" key="1">
    <citation type="submission" date="2022-11" db="UniProtKB">
        <authorList>
            <consortium name="WormBaseParasite"/>
        </authorList>
    </citation>
    <scope>IDENTIFICATION</scope>
</reference>
<sequence>MLTTCFVILVSINKLVLFDDSYKLDVENYTKRAGEGKVSLRKIYTTFLRKNTFRKISDLNSKSDHLKAALSSNTMTSTSFEKSQCSHDLYKFSTPGSALTRYIPRIKNGKLTSNLDRGRFAFGPIVLLTGPVAERRRRRRWTLALTGGTIGVTFAPQRRRVIADDERVHGTFEHQRSTTFDGCGHGNGRKYI</sequence>
<evidence type="ECO:0000313" key="2">
    <source>
        <dbReference type="Proteomes" id="UP000887565"/>
    </source>
</evidence>
<evidence type="ECO:0000256" key="1">
    <source>
        <dbReference type="SAM" id="SignalP"/>
    </source>
</evidence>
<keyword evidence="1" id="KW-0732">Signal</keyword>